<dbReference type="AlphaFoldDB" id="A0A6G4XUZ2"/>
<dbReference type="Gene3D" id="3.40.50.720">
    <property type="entry name" value="NAD(P)-binding Rossmann-like Domain"/>
    <property type="match status" value="2"/>
</dbReference>
<dbReference type="InterPro" id="IPR006140">
    <property type="entry name" value="D-isomer_DH_NAD-bd"/>
</dbReference>
<keyword evidence="3" id="KW-0520">NAD</keyword>
<dbReference type="Pfam" id="PF02826">
    <property type="entry name" value="2-Hacid_dh_C"/>
    <property type="match status" value="1"/>
</dbReference>
<organism evidence="7 8">
    <name type="scientific">Streptomyces mesophilus</name>
    <dbReference type="NCBI Taxonomy" id="1775132"/>
    <lineage>
        <taxon>Bacteria</taxon>
        <taxon>Bacillati</taxon>
        <taxon>Actinomycetota</taxon>
        <taxon>Actinomycetes</taxon>
        <taxon>Kitasatosporales</taxon>
        <taxon>Streptomycetaceae</taxon>
        <taxon>Streptomyces</taxon>
    </lineage>
</organism>
<evidence type="ECO:0000313" key="8">
    <source>
        <dbReference type="Proteomes" id="UP000481109"/>
    </source>
</evidence>
<dbReference type="EMBL" id="JAAKZW010000230">
    <property type="protein sequence ID" value="NGO80590.1"/>
    <property type="molecule type" value="Genomic_DNA"/>
</dbReference>
<keyword evidence="2 4" id="KW-0560">Oxidoreductase</keyword>
<gene>
    <name evidence="7" type="ORF">G6045_33770</name>
</gene>
<dbReference type="SUPFAM" id="SSF51735">
    <property type="entry name" value="NAD(P)-binding Rossmann-fold domains"/>
    <property type="match status" value="1"/>
</dbReference>
<evidence type="ECO:0000256" key="3">
    <source>
        <dbReference type="ARBA" id="ARBA00023027"/>
    </source>
</evidence>
<name>A0A6G4XUZ2_9ACTN</name>
<dbReference type="GO" id="GO:0051287">
    <property type="term" value="F:NAD binding"/>
    <property type="evidence" value="ECO:0007669"/>
    <property type="project" value="InterPro"/>
</dbReference>
<sequence length="325" mass="34352">MTAEEAGMVLPPDLRDRMGRLADLAGDGVPLAGDLTTAAAREVLAQAQVLVTCWGCPPLTADVLAGAPRLQVVLHAAGSVKRIAAPAVWDRGLLVSSAADANATPVVDFTLAAIVLAGKQALPAARAYRTAFPPHSEREGVDGRTIGIIGASRIGRGVIEGLVASGRGHRILLHDPYVDDAAAREMGAEPADLDTLCRESSIVSVHAPELPETRHLLDARRLALMADNSTLINTARGSLVDTDALTRECVSGRLNAFLDVTDPEPPPHGHPFYDLPNVLLTPHIAGVQGSELRRLGEHVVAELERYSRGEPLRGLVTQEELGRLA</sequence>
<keyword evidence="8" id="KW-1185">Reference proteome</keyword>
<dbReference type="RefSeq" id="WP_165336009.1">
    <property type="nucleotide sequence ID" value="NZ_JAAKZW010000230.1"/>
</dbReference>
<dbReference type="InterPro" id="IPR006139">
    <property type="entry name" value="D-isomer_2_OHA_DH_cat_dom"/>
</dbReference>
<comment type="similarity">
    <text evidence="1 4">Belongs to the D-isomer specific 2-hydroxyacid dehydrogenase family.</text>
</comment>
<reference evidence="7 8" key="1">
    <citation type="submission" date="2020-02" db="EMBL/GenBank/DDBJ databases">
        <title>Whole-genome analyses of novel actinobacteria.</title>
        <authorList>
            <person name="Sahin N."/>
            <person name="Tokatli A."/>
        </authorList>
    </citation>
    <scope>NUCLEOTIDE SEQUENCE [LARGE SCALE GENOMIC DNA]</scope>
    <source>
        <strain evidence="7 8">YC504</strain>
    </source>
</reference>
<dbReference type="SUPFAM" id="SSF52283">
    <property type="entry name" value="Formate/glycerate dehydrogenase catalytic domain-like"/>
    <property type="match status" value="1"/>
</dbReference>
<comment type="caution">
    <text evidence="7">The sequence shown here is derived from an EMBL/GenBank/DDBJ whole genome shotgun (WGS) entry which is preliminary data.</text>
</comment>
<dbReference type="GO" id="GO:0016618">
    <property type="term" value="F:hydroxypyruvate reductase [NAD(P)H] activity"/>
    <property type="evidence" value="ECO:0007669"/>
    <property type="project" value="TreeGrafter"/>
</dbReference>
<dbReference type="InterPro" id="IPR050223">
    <property type="entry name" value="D-isomer_2-hydroxyacid_DH"/>
</dbReference>
<evidence type="ECO:0000259" key="6">
    <source>
        <dbReference type="Pfam" id="PF02826"/>
    </source>
</evidence>
<feature type="domain" description="D-isomer specific 2-hydroxyacid dehydrogenase NAD-binding" evidence="6">
    <location>
        <begin position="134"/>
        <end position="285"/>
    </location>
</feature>
<dbReference type="PANTHER" id="PTHR10996">
    <property type="entry name" value="2-HYDROXYACID DEHYDROGENASE-RELATED"/>
    <property type="match status" value="1"/>
</dbReference>
<accession>A0A6G4XUZ2</accession>
<dbReference type="InterPro" id="IPR036291">
    <property type="entry name" value="NAD(P)-bd_dom_sf"/>
</dbReference>
<evidence type="ECO:0000256" key="1">
    <source>
        <dbReference type="ARBA" id="ARBA00005854"/>
    </source>
</evidence>
<evidence type="ECO:0000256" key="4">
    <source>
        <dbReference type="RuleBase" id="RU003719"/>
    </source>
</evidence>
<evidence type="ECO:0000313" key="7">
    <source>
        <dbReference type="EMBL" id="NGO80590.1"/>
    </source>
</evidence>
<dbReference type="Proteomes" id="UP000481109">
    <property type="component" value="Unassembled WGS sequence"/>
</dbReference>
<dbReference type="Pfam" id="PF00389">
    <property type="entry name" value="2-Hacid_dh"/>
    <property type="match status" value="1"/>
</dbReference>
<evidence type="ECO:0000256" key="2">
    <source>
        <dbReference type="ARBA" id="ARBA00023002"/>
    </source>
</evidence>
<evidence type="ECO:0000259" key="5">
    <source>
        <dbReference type="Pfam" id="PF00389"/>
    </source>
</evidence>
<protein>
    <submittedName>
        <fullName evidence="7">Hydroxyacid dehydrogenase</fullName>
    </submittedName>
</protein>
<dbReference type="GO" id="GO:0005829">
    <property type="term" value="C:cytosol"/>
    <property type="evidence" value="ECO:0007669"/>
    <property type="project" value="TreeGrafter"/>
</dbReference>
<dbReference type="CDD" id="cd12167">
    <property type="entry name" value="2-Hacid_dh_8"/>
    <property type="match status" value="1"/>
</dbReference>
<feature type="domain" description="D-isomer specific 2-hydroxyacid dehydrogenase catalytic" evidence="5">
    <location>
        <begin position="35"/>
        <end position="316"/>
    </location>
</feature>
<proteinExistence type="inferred from homology"/>
<dbReference type="GO" id="GO:0030267">
    <property type="term" value="F:glyoxylate reductase (NADPH) activity"/>
    <property type="evidence" value="ECO:0007669"/>
    <property type="project" value="TreeGrafter"/>
</dbReference>
<dbReference type="PANTHER" id="PTHR10996:SF178">
    <property type="entry name" value="2-HYDROXYACID DEHYDROGENASE YGL185C-RELATED"/>
    <property type="match status" value="1"/>
</dbReference>